<dbReference type="RefSeq" id="WP_250912562.1">
    <property type="nucleotide sequence ID" value="NZ_JAMXLX010000001.1"/>
</dbReference>
<dbReference type="PROSITE" id="PS51677">
    <property type="entry name" value="NODB"/>
    <property type="match status" value="1"/>
</dbReference>
<dbReference type="PANTHER" id="PTHR10587:SF133">
    <property type="entry name" value="CHITIN DEACETYLASE 1-RELATED"/>
    <property type="match status" value="1"/>
</dbReference>
<evidence type="ECO:0000256" key="8">
    <source>
        <dbReference type="SAM" id="SignalP"/>
    </source>
</evidence>
<evidence type="ECO:0000256" key="3">
    <source>
        <dbReference type="ARBA" id="ARBA00020071"/>
    </source>
</evidence>
<feature type="signal peptide" evidence="8">
    <location>
        <begin position="1"/>
        <end position="23"/>
    </location>
</feature>
<dbReference type="Pfam" id="PF01522">
    <property type="entry name" value="Polysacc_deac_1"/>
    <property type="match status" value="1"/>
</dbReference>
<comment type="similarity">
    <text evidence="2">Belongs to the polysaccharide deacetylase family.</text>
</comment>
<keyword evidence="8" id="KW-0732">Signal</keyword>
<name>A0AAJ1BU62_9HYPH</name>
<evidence type="ECO:0000256" key="2">
    <source>
        <dbReference type="ARBA" id="ARBA00010973"/>
    </source>
</evidence>
<evidence type="ECO:0000256" key="5">
    <source>
        <dbReference type="ARBA" id="ARBA00022801"/>
    </source>
</evidence>
<accession>A0AAJ1BU62</accession>
<comment type="caution">
    <text evidence="10">The sequence shown here is derived from an EMBL/GenBank/DDBJ whole genome shotgun (WGS) entry which is preliminary data.</text>
</comment>
<dbReference type="Proteomes" id="UP001155380">
    <property type="component" value="Unassembled WGS sequence"/>
</dbReference>
<evidence type="ECO:0000313" key="11">
    <source>
        <dbReference type="Proteomes" id="UP001155380"/>
    </source>
</evidence>
<evidence type="ECO:0000256" key="6">
    <source>
        <dbReference type="ARBA" id="ARBA00032976"/>
    </source>
</evidence>
<dbReference type="InterPro" id="IPR050248">
    <property type="entry name" value="Polysacc_deacetylase_ArnD"/>
</dbReference>
<dbReference type="EMBL" id="JAMXLX010000001">
    <property type="protein sequence ID" value="MCO5955847.1"/>
    <property type="molecule type" value="Genomic_DNA"/>
</dbReference>
<comment type="function">
    <text evidence="1">Is involved in generating a small heat-stable compound (Nod), an acylated oligomer of N-acetylglucosamine, that stimulates mitosis in various plant protoplasts.</text>
</comment>
<dbReference type="PROSITE" id="PS51257">
    <property type="entry name" value="PROKAR_LIPOPROTEIN"/>
    <property type="match status" value="1"/>
</dbReference>
<evidence type="ECO:0000256" key="7">
    <source>
        <dbReference type="SAM" id="MobiDB-lite"/>
    </source>
</evidence>
<dbReference type="GO" id="GO:0016020">
    <property type="term" value="C:membrane"/>
    <property type="evidence" value="ECO:0007669"/>
    <property type="project" value="TreeGrafter"/>
</dbReference>
<evidence type="ECO:0000256" key="1">
    <source>
        <dbReference type="ARBA" id="ARBA00003236"/>
    </source>
</evidence>
<reference evidence="10" key="1">
    <citation type="submission" date="2022-06" db="EMBL/GenBank/DDBJ databases">
        <authorList>
            <person name="Sun Q."/>
        </authorList>
    </citation>
    <scope>NUCLEOTIDE SEQUENCE</scope>
    <source>
        <strain evidence="10">S101</strain>
    </source>
</reference>
<evidence type="ECO:0000313" key="10">
    <source>
        <dbReference type="EMBL" id="MCO5955847.1"/>
    </source>
</evidence>
<dbReference type="GO" id="GO:0005975">
    <property type="term" value="P:carbohydrate metabolic process"/>
    <property type="evidence" value="ECO:0007669"/>
    <property type="project" value="InterPro"/>
</dbReference>
<keyword evidence="5" id="KW-0378">Hydrolase</keyword>
<feature type="region of interest" description="Disordered" evidence="7">
    <location>
        <begin position="26"/>
        <end position="49"/>
    </location>
</feature>
<dbReference type="CDD" id="cd10917">
    <property type="entry name" value="CE4_NodB_like_6s_7s"/>
    <property type="match status" value="1"/>
</dbReference>
<feature type="domain" description="NodB homology" evidence="9">
    <location>
        <begin position="86"/>
        <end position="265"/>
    </location>
</feature>
<proteinExistence type="inferred from homology"/>
<dbReference type="SUPFAM" id="SSF88713">
    <property type="entry name" value="Glycoside hydrolase/deacetylase"/>
    <property type="match status" value="1"/>
</dbReference>
<dbReference type="InterPro" id="IPR011330">
    <property type="entry name" value="Glyco_hydro/deAcase_b/a-brl"/>
</dbReference>
<gene>
    <name evidence="10" type="ORF">NBH21_03585</name>
</gene>
<protein>
    <recommendedName>
        <fullName evidence="3">Chitooligosaccharide deacetylase</fullName>
    </recommendedName>
    <alternativeName>
        <fullName evidence="6">Nodulation protein B</fullName>
    </alternativeName>
</protein>
<dbReference type="InterPro" id="IPR002509">
    <property type="entry name" value="NODB_dom"/>
</dbReference>
<dbReference type="GO" id="GO:0046872">
    <property type="term" value="F:metal ion binding"/>
    <property type="evidence" value="ECO:0007669"/>
    <property type="project" value="UniProtKB-KW"/>
</dbReference>
<feature type="chain" id="PRO_5042587640" description="Chitooligosaccharide deacetylase" evidence="8">
    <location>
        <begin position="24"/>
        <end position="281"/>
    </location>
</feature>
<dbReference type="Gene3D" id="3.20.20.370">
    <property type="entry name" value="Glycoside hydrolase/deacetylase"/>
    <property type="match status" value="1"/>
</dbReference>
<evidence type="ECO:0000259" key="9">
    <source>
        <dbReference type="PROSITE" id="PS51677"/>
    </source>
</evidence>
<organism evidence="10 11">
    <name type="scientific">Ciceribacter sichuanensis</name>
    <dbReference type="NCBI Taxonomy" id="2949647"/>
    <lineage>
        <taxon>Bacteria</taxon>
        <taxon>Pseudomonadati</taxon>
        <taxon>Pseudomonadota</taxon>
        <taxon>Alphaproteobacteria</taxon>
        <taxon>Hyphomicrobiales</taxon>
        <taxon>Rhizobiaceae</taxon>
        <taxon>Ciceribacter</taxon>
    </lineage>
</organism>
<sequence>MLSLRVAASALLALSLASCTSTKTERPSAKTAFVASPENPAGKPLSAGERVPMEPAEWFKPNRPKSGLAGRTLEVESIQDIKLGPKEVALTFDDGPVPGRTESILDTLARYDVKATFLMVGEMAKAHPAIARKVADAGHSIGSHTWSHADLHKLSFDQAMTDITKGELAVKTGTGVDPAFFRFPYLSDSKSLRTRMAQRSVVVLDVAIDSKDYFKSAPSEIVERTMETLHRRGRGIILMHDLHLRTAVMLPMLLDRLKAEGYKVVTLRHERKKTMLLASAD</sequence>
<evidence type="ECO:0000256" key="4">
    <source>
        <dbReference type="ARBA" id="ARBA00022723"/>
    </source>
</evidence>
<keyword evidence="4" id="KW-0479">Metal-binding</keyword>
<dbReference type="PANTHER" id="PTHR10587">
    <property type="entry name" value="GLYCOSYL TRANSFERASE-RELATED"/>
    <property type="match status" value="1"/>
</dbReference>
<dbReference type="AlphaFoldDB" id="A0AAJ1BU62"/>
<dbReference type="GO" id="GO:0016810">
    <property type="term" value="F:hydrolase activity, acting on carbon-nitrogen (but not peptide) bonds"/>
    <property type="evidence" value="ECO:0007669"/>
    <property type="project" value="InterPro"/>
</dbReference>